<evidence type="ECO:0000313" key="3">
    <source>
        <dbReference type="EMBL" id="MCQ4083335.1"/>
    </source>
</evidence>
<feature type="domain" description="Phosphatidic acid phosphatase type 2/haloperoxidase" evidence="2">
    <location>
        <begin position="113"/>
        <end position="226"/>
    </location>
</feature>
<accession>A0ABT1Q205</accession>
<dbReference type="Pfam" id="PF01569">
    <property type="entry name" value="PAP2"/>
    <property type="match status" value="1"/>
</dbReference>
<dbReference type="InterPro" id="IPR036938">
    <property type="entry name" value="PAP2/HPO_sf"/>
</dbReference>
<dbReference type="InterPro" id="IPR000326">
    <property type="entry name" value="PAP2/HPO"/>
</dbReference>
<proteinExistence type="predicted"/>
<evidence type="ECO:0000313" key="4">
    <source>
        <dbReference type="Proteomes" id="UP001057702"/>
    </source>
</evidence>
<protein>
    <submittedName>
        <fullName evidence="3">Phosphatase PAP2 family protein</fullName>
    </submittedName>
</protein>
<comment type="caution">
    <text evidence="3">The sequence shown here is derived from an EMBL/GenBank/DDBJ whole genome shotgun (WGS) entry which is preliminary data.</text>
</comment>
<keyword evidence="1" id="KW-1133">Transmembrane helix</keyword>
<dbReference type="RefSeq" id="WP_255922273.1">
    <property type="nucleotide sequence ID" value="NZ_JANFNG010000020.1"/>
</dbReference>
<keyword evidence="4" id="KW-1185">Reference proteome</keyword>
<feature type="transmembrane region" description="Helical" evidence="1">
    <location>
        <begin position="113"/>
        <end position="134"/>
    </location>
</feature>
<dbReference type="CDD" id="cd03392">
    <property type="entry name" value="PAP2_like_2"/>
    <property type="match status" value="1"/>
</dbReference>
<sequence length="247" mass="25876">MPADTPPDTTAPPPAPPPPAGGATRLRCLWWTAALACGFLVLLVLVLVTPGRPPLLPLDGRTDAALHGFARAHPSVTRLNLVLTDWVWGPTTMRLLTVAAAALLLGRGHRRRATWTLIACAAGWALETGAKAAVGRARPHWPHPVDSATAASFPSGHAVAAATACVTLLWLMRLYGVRGQWWTAAVAIGAVSATGVGFTRLYLGVHWPSDVLAGWLLGAAVVTASAAVIEPWKAVEQDLSQRAGSRA</sequence>
<evidence type="ECO:0000256" key="1">
    <source>
        <dbReference type="SAM" id="Phobius"/>
    </source>
</evidence>
<feature type="transmembrane region" description="Helical" evidence="1">
    <location>
        <begin position="154"/>
        <end position="172"/>
    </location>
</feature>
<keyword evidence="1" id="KW-0812">Transmembrane</keyword>
<feature type="transmembrane region" description="Helical" evidence="1">
    <location>
        <begin position="86"/>
        <end position="106"/>
    </location>
</feature>
<reference evidence="3" key="1">
    <citation type="submission" date="2022-06" db="EMBL/GenBank/DDBJ databases">
        <title>Draft genome sequence of Streptomyces sp. RB6PN25 isolated from peat swamp forest in Thailand.</title>
        <authorList>
            <person name="Duangmal K."/>
            <person name="Klaysubun C."/>
        </authorList>
    </citation>
    <scope>NUCLEOTIDE SEQUENCE</scope>
    <source>
        <strain evidence="3">RB6PN25</strain>
    </source>
</reference>
<evidence type="ECO:0000259" key="2">
    <source>
        <dbReference type="SMART" id="SM00014"/>
    </source>
</evidence>
<organism evidence="3 4">
    <name type="scientific">Streptomyces humicola</name>
    <dbReference type="NCBI Taxonomy" id="2953240"/>
    <lineage>
        <taxon>Bacteria</taxon>
        <taxon>Bacillati</taxon>
        <taxon>Actinomycetota</taxon>
        <taxon>Actinomycetes</taxon>
        <taxon>Kitasatosporales</taxon>
        <taxon>Streptomycetaceae</taxon>
        <taxon>Streptomyces</taxon>
    </lineage>
</organism>
<dbReference type="PANTHER" id="PTHR14969">
    <property type="entry name" value="SPHINGOSINE-1-PHOSPHATE PHOSPHOHYDROLASE"/>
    <property type="match status" value="1"/>
</dbReference>
<feature type="transmembrane region" description="Helical" evidence="1">
    <location>
        <begin position="211"/>
        <end position="232"/>
    </location>
</feature>
<dbReference type="SUPFAM" id="SSF48317">
    <property type="entry name" value="Acid phosphatase/Vanadium-dependent haloperoxidase"/>
    <property type="match status" value="1"/>
</dbReference>
<dbReference type="SMART" id="SM00014">
    <property type="entry name" value="acidPPc"/>
    <property type="match status" value="1"/>
</dbReference>
<feature type="transmembrane region" description="Helical" evidence="1">
    <location>
        <begin position="28"/>
        <end position="48"/>
    </location>
</feature>
<feature type="transmembrane region" description="Helical" evidence="1">
    <location>
        <begin position="184"/>
        <end position="205"/>
    </location>
</feature>
<keyword evidence="1" id="KW-0472">Membrane</keyword>
<dbReference type="PANTHER" id="PTHR14969:SF13">
    <property type="entry name" value="AT30094P"/>
    <property type="match status" value="1"/>
</dbReference>
<dbReference type="EMBL" id="JANFNG010000020">
    <property type="protein sequence ID" value="MCQ4083335.1"/>
    <property type="molecule type" value="Genomic_DNA"/>
</dbReference>
<dbReference type="Gene3D" id="1.20.144.10">
    <property type="entry name" value="Phosphatidic acid phosphatase type 2/haloperoxidase"/>
    <property type="match status" value="1"/>
</dbReference>
<name>A0ABT1Q205_9ACTN</name>
<gene>
    <name evidence="3" type="ORF">NGB36_22695</name>
</gene>
<dbReference type="Proteomes" id="UP001057702">
    <property type="component" value="Unassembled WGS sequence"/>
</dbReference>